<name>A0A7G9RDX5_9ACTN</name>
<organism evidence="2 3">
    <name type="scientific">Nocardioides mesophilus</name>
    <dbReference type="NCBI Taxonomy" id="433659"/>
    <lineage>
        <taxon>Bacteria</taxon>
        <taxon>Bacillati</taxon>
        <taxon>Actinomycetota</taxon>
        <taxon>Actinomycetes</taxon>
        <taxon>Propionibacteriales</taxon>
        <taxon>Nocardioidaceae</taxon>
        <taxon>Nocardioides</taxon>
    </lineage>
</organism>
<dbReference type="PANTHER" id="PTHR21174">
    <property type="match status" value="1"/>
</dbReference>
<dbReference type="Gene3D" id="1.10.3210.10">
    <property type="entry name" value="Hypothetical protein af1432"/>
    <property type="match status" value="1"/>
</dbReference>
<protein>
    <submittedName>
        <fullName evidence="2">HD domain-containing protein</fullName>
    </submittedName>
</protein>
<feature type="domain" description="HD" evidence="1">
    <location>
        <begin position="34"/>
        <end position="126"/>
    </location>
</feature>
<gene>
    <name evidence="2" type="ORF">H9L09_05175</name>
</gene>
<dbReference type="SUPFAM" id="SSF109604">
    <property type="entry name" value="HD-domain/PDEase-like"/>
    <property type="match status" value="1"/>
</dbReference>
<reference evidence="2 3" key="1">
    <citation type="submission" date="2020-08" db="EMBL/GenBank/DDBJ databases">
        <title>Genome sequence of Nocardioides mesophilus KACC 16243T.</title>
        <authorList>
            <person name="Hyun D.-W."/>
            <person name="Bae J.-W."/>
        </authorList>
    </citation>
    <scope>NUCLEOTIDE SEQUENCE [LARGE SCALE GENOMIC DNA]</scope>
    <source>
        <strain evidence="2 3">KACC 16243</strain>
    </source>
</reference>
<dbReference type="RefSeq" id="WP_187579644.1">
    <property type="nucleotide sequence ID" value="NZ_CP060713.1"/>
</dbReference>
<keyword evidence="3" id="KW-1185">Reference proteome</keyword>
<evidence type="ECO:0000259" key="1">
    <source>
        <dbReference type="Pfam" id="PF01966"/>
    </source>
</evidence>
<dbReference type="KEGG" id="nmes:H9L09_05175"/>
<evidence type="ECO:0000313" key="3">
    <source>
        <dbReference type="Proteomes" id="UP000515947"/>
    </source>
</evidence>
<dbReference type="PIRSF" id="PIRSF035170">
    <property type="entry name" value="HD_phosphohydro"/>
    <property type="match status" value="1"/>
</dbReference>
<dbReference type="AlphaFoldDB" id="A0A7G9RDX5"/>
<accession>A0A7G9RDX5</accession>
<dbReference type="EMBL" id="CP060713">
    <property type="protein sequence ID" value="QNN53800.1"/>
    <property type="molecule type" value="Genomic_DNA"/>
</dbReference>
<dbReference type="PANTHER" id="PTHR21174:SF0">
    <property type="entry name" value="HD PHOSPHOHYDROLASE FAMILY PROTEIN-RELATED"/>
    <property type="match status" value="1"/>
</dbReference>
<dbReference type="InterPro" id="IPR009218">
    <property type="entry name" value="HD_phosphohydro"/>
</dbReference>
<evidence type="ECO:0000313" key="2">
    <source>
        <dbReference type="EMBL" id="QNN53800.1"/>
    </source>
</evidence>
<proteinExistence type="predicted"/>
<dbReference type="InterPro" id="IPR006674">
    <property type="entry name" value="HD_domain"/>
</dbReference>
<dbReference type="Proteomes" id="UP000515947">
    <property type="component" value="Chromosome"/>
</dbReference>
<sequence length="203" mass="22358">MDLAAHWPLTGQEALRGRLETAYADPARGYHDRTHLAEVLTRLDELAGDQPEPDRRLLRLAAWFHDAVYDAGGDLEERSARLAEAELAAAGLPPAEVAEVARLVRLTAGHRPADDDRLGGLLCDADLAILAAGPQRYADYVAGVRREHADVPEAAFRAGRAAVLRDLAAKPTLFHTARARELWEQPARANLERELTLLEGRRR</sequence>
<dbReference type="Pfam" id="PF01966">
    <property type="entry name" value="HD"/>
    <property type="match status" value="1"/>
</dbReference>